<sequence length="110" mass="12306">MSRANEREARRLSFDAIGETCPTLDKLRDKAIEVIPSAIEDVLKDLVESIKDEATIPLREALDNAYLELIQAQQTIAELEERIAEKNQHIESLEAELDEATKALDAMEAA</sequence>
<keyword evidence="3" id="KW-1185">Reference proteome</keyword>
<dbReference type="RefSeq" id="WP_367141439.1">
    <property type="nucleotide sequence ID" value="NZ_JBFLAA010000005.1"/>
</dbReference>
<feature type="coiled-coil region" evidence="1">
    <location>
        <begin position="62"/>
        <end position="110"/>
    </location>
</feature>
<evidence type="ECO:0000313" key="3">
    <source>
        <dbReference type="Proteomes" id="UP001596115"/>
    </source>
</evidence>
<dbReference type="Proteomes" id="UP001596115">
    <property type="component" value="Unassembled WGS sequence"/>
</dbReference>
<dbReference type="EMBL" id="JBHRFL010000003">
    <property type="protein sequence ID" value="MFC6068672.1"/>
    <property type="molecule type" value="Genomic_DNA"/>
</dbReference>
<keyword evidence="1" id="KW-0175">Coiled coil</keyword>
<dbReference type="SUPFAM" id="SSF69985">
    <property type="entry name" value="Colicin E3 receptor domain"/>
    <property type="match status" value="1"/>
</dbReference>
<protein>
    <recommendedName>
        <fullName evidence="4">KfrA N-terminal DNA-binding domain-containing protein</fullName>
    </recommendedName>
</protein>
<evidence type="ECO:0000313" key="2">
    <source>
        <dbReference type="EMBL" id="MFC6068672.1"/>
    </source>
</evidence>
<name>A0ABW1MZW1_9GAMM</name>
<accession>A0ABW1MZW1</accession>
<evidence type="ECO:0000256" key="1">
    <source>
        <dbReference type="SAM" id="Coils"/>
    </source>
</evidence>
<organism evidence="2 3">
    <name type="scientific">Stenotrophomonas geniculata</name>
    <dbReference type="NCBI Taxonomy" id="86188"/>
    <lineage>
        <taxon>Bacteria</taxon>
        <taxon>Pseudomonadati</taxon>
        <taxon>Pseudomonadota</taxon>
        <taxon>Gammaproteobacteria</taxon>
        <taxon>Lysobacterales</taxon>
        <taxon>Lysobacteraceae</taxon>
        <taxon>Stenotrophomonas</taxon>
    </lineage>
</organism>
<proteinExistence type="predicted"/>
<evidence type="ECO:0008006" key="4">
    <source>
        <dbReference type="Google" id="ProtNLM"/>
    </source>
</evidence>
<reference evidence="2 3" key="1">
    <citation type="submission" date="2024-09" db="EMBL/GenBank/DDBJ databases">
        <title>Whole genome analysis of Stenotrophomonas geniculata MK-1, and its biological control impact on peanut foliage fungus diseases.</title>
        <authorList>
            <person name="Ahsan T."/>
        </authorList>
    </citation>
    <scope>NUCLEOTIDE SEQUENCE [LARGE SCALE GENOMIC DNA]</scope>
    <source>
        <strain evidence="2 3">MK-1</strain>
    </source>
</reference>
<dbReference type="Gene3D" id="1.20.5.730">
    <property type="entry name" value="Single helix bin"/>
    <property type="match status" value="1"/>
</dbReference>
<comment type="caution">
    <text evidence="2">The sequence shown here is derived from an EMBL/GenBank/DDBJ whole genome shotgun (WGS) entry which is preliminary data.</text>
</comment>
<gene>
    <name evidence="2" type="ORF">ACFLLB_03690</name>
</gene>